<proteinExistence type="predicted"/>
<accession>A0A223HV39</accession>
<dbReference type="Proteomes" id="UP000214975">
    <property type="component" value="Chromosome"/>
</dbReference>
<sequence length="37" mass="4180">MFSMLKKLVLLLLVVTLLTVSTFSFVFAMDNTVDKDV</sequence>
<dbReference type="EMBL" id="CP016893">
    <property type="protein sequence ID" value="AST56298.1"/>
    <property type="molecule type" value="Genomic_DNA"/>
</dbReference>
<dbReference type="AlphaFoldDB" id="A0A223HV39"/>
<evidence type="ECO:0000313" key="2">
    <source>
        <dbReference type="Proteomes" id="UP000214975"/>
    </source>
</evidence>
<name>A0A223HV39_THETR</name>
<reference evidence="1 2" key="1">
    <citation type="submission" date="2016-08" db="EMBL/GenBank/DDBJ databases">
        <title>A novel genetic cassette of butanologenic Thermoanaerobacterium thermosaccharolyticum that directly convert cellulose to butanol.</title>
        <authorList>
            <person name="Li T."/>
            <person name="He J."/>
        </authorList>
    </citation>
    <scope>NUCLEOTIDE SEQUENCE [LARGE SCALE GENOMIC DNA]</scope>
    <source>
        <strain evidence="1 2">TG57</strain>
    </source>
</reference>
<gene>
    <name evidence="1" type="ORF">Thert_00037</name>
</gene>
<evidence type="ECO:0000313" key="1">
    <source>
        <dbReference type="EMBL" id="AST56298.1"/>
    </source>
</evidence>
<protein>
    <submittedName>
        <fullName evidence="1">Uncharacterized protein</fullName>
    </submittedName>
</protein>
<organism evidence="1 2">
    <name type="scientific">Thermoanaerobacterium thermosaccharolyticum</name>
    <name type="common">Clostridium thermosaccharolyticum</name>
    <dbReference type="NCBI Taxonomy" id="1517"/>
    <lineage>
        <taxon>Bacteria</taxon>
        <taxon>Bacillati</taxon>
        <taxon>Bacillota</taxon>
        <taxon>Clostridia</taxon>
        <taxon>Thermoanaerobacterales</taxon>
        <taxon>Thermoanaerobacteraceae</taxon>
        <taxon>Thermoanaerobacterium</taxon>
    </lineage>
</organism>